<protein>
    <submittedName>
        <fullName evidence="2">Uncharacterized protein</fullName>
    </submittedName>
</protein>
<evidence type="ECO:0000256" key="1">
    <source>
        <dbReference type="SAM" id="MobiDB-lite"/>
    </source>
</evidence>
<dbReference type="EMBL" id="LR828261">
    <property type="protein sequence ID" value="CAD0313725.1"/>
    <property type="molecule type" value="Genomic_DNA"/>
</dbReference>
<dbReference type="EMBL" id="LR828261">
    <property type="protein sequence ID" value="CAD0313717.1"/>
    <property type="molecule type" value="Genomic_DNA"/>
</dbReference>
<feature type="region of interest" description="Disordered" evidence="1">
    <location>
        <begin position="205"/>
        <end position="233"/>
    </location>
</feature>
<accession>A0A6V7CBU3</accession>
<dbReference type="AlphaFoldDB" id="A0A6V7CBU3"/>
<proteinExistence type="predicted"/>
<name>A0A6V7CBU3_9XANT</name>
<sequence>MAKILKSKRDSPERCDIPHSQASLFRPSLAFSAEAQMTVDDYKCFIKKLGMELRRPNFSDPDETQKARWVLIVGENIFTPNSVTSVDIWVKSTLREELGVENAIHELRKIYDCAETSQKNEMVRSFCSNVLSRWFDPQLRQVEREGRIFSDMPRHWRALAIEKLGGRMHLAWCPLWMRLRNALLDWELKRKEDEPLDLNQSALRKAEKERANGRKASNRAALGDEQWTDQFRH</sequence>
<organism evidence="2">
    <name type="scientific">Xanthomonas hortorum pv. pelargonii</name>
    <dbReference type="NCBI Taxonomy" id="453602"/>
    <lineage>
        <taxon>Bacteria</taxon>
        <taxon>Pseudomonadati</taxon>
        <taxon>Pseudomonadota</taxon>
        <taxon>Gammaproteobacteria</taxon>
        <taxon>Lysobacterales</taxon>
        <taxon>Lysobacteraceae</taxon>
        <taxon>Xanthomonas</taxon>
    </lineage>
</organism>
<gene>
    <name evidence="2" type="ORF">CFBP2533_11800</name>
</gene>
<evidence type="ECO:0000313" key="2">
    <source>
        <dbReference type="EMBL" id="CAD0313717.1"/>
    </source>
</evidence>
<reference evidence="2" key="1">
    <citation type="submission" date="2020-07" db="EMBL/GenBank/DDBJ databases">
        <authorList>
            <person name="Pothier F. J."/>
        </authorList>
    </citation>
    <scope>NUCLEOTIDE SEQUENCE</scope>
    <source>
        <strain evidence="2">CFBP 2533</strain>
    </source>
</reference>